<comment type="caution">
    <text evidence="8">The sequence shown here is derived from an EMBL/GenBank/DDBJ whole genome shotgun (WGS) entry which is preliminary data.</text>
</comment>
<dbReference type="SUPFAM" id="SSF52540">
    <property type="entry name" value="P-loop containing nucleoside triphosphate hydrolases"/>
    <property type="match status" value="1"/>
</dbReference>
<keyword evidence="8" id="KW-0808">Transferase</keyword>
<keyword evidence="6" id="KW-0326">Glycosidase</keyword>
<dbReference type="Pfam" id="PF00485">
    <property type="entry name" value="PRK"/>
    <property type="match status" value="1"/>
</dbReference>
<dbReference type="InterPro" id="IPR027417">
    <property type="entry name" value="P-loop_NTPase"/>
</dbReference>
<reference evidence="8 9" key="1">
    <citation type="submission" date="2017-11" db="EMBL/GenBank/DDBJ databases">
        <title>Genomic Encyclopedia of Archaeal and Bacterial Type Strains, Phase II (KMG-II): From Individual Species to Whole Genera.</title>
        <authorList>
            <person name="Goeker M."/>
        </authorList>
    </citation>
    <scope>NUCLEOTIDE SEQUENCE [LARGE SCALE GENOMIC DNA]</scope>
    <source>
        <strain evidence="8 9">DSM 28175</strain>
    </source>
</reference>
<evidence type="ECO:0000259" key="7">
    <source>
        <dbReference type="Pfam" id="PF00485"/>
    </source>
</evidence>
<dbReference type="AlphaFoldDB" id="A0A2H9VW92"/>
<evidence type="ECO:0000313" key="9">
    <source>
        <dbReference type="Proteomes" id="UP000242687"/>
    </source>
</evidence>
<protein>
    <recommendedName>
        <fullName evidence="3">beta-fructofuranosidase</fullName>
        <ecNumber evidence="3">3.2.1.26</ecNumber>
    </recommendedName>
</protein>
<dbReference type="OrthoDB" id="49490at2"/>
<dbReference type="InterPro" id="IPR012341">
    <property type="entry name" value="6hp_glycosidase-like_sf"/>
</dbReference>
<keyword evidence="8" id="KW-0418">Kinase</keyword>
<feature type="domain" description="Phosphoribulokinase/uridine kinase" evidence="7">
    <location>
        <begin position="439"/>
        <end position="552"/>
    </location>
</feature>
<dbReference type="EC" id="3.2.1.26" evidence="3"/>
<dbReference type="InterPro" id="IPR008928">
    <property type="entry name" value="6-hairpin_glycosidase_sf"/>
</dbReference>
<sequence>MKATESKLTAGAVEVIEKAASMGYLLASGQQIDNYRQVWARDSAVTILAILASDLKNLFTTAANTLKLLQQQADSKGQIPSNVQVNEAGEIEKVSFGGLVGRTDSSFWWLIASLTYLKKVEDVEFASKVEAHAFKIFDLAEAWEFNGKQLMYLPMSGNWADEYVTHGYVLYDQLLRYWALQLAAERLKNNELSKKATVVKAAIKQHFLFEQPLDSSLYPIAQRQKIGKYNLSDNFIASFSPGDRVERYDAWSIALLLLLQIPSEDNRDRLAGVIKDTFDQFNSKGIPAFWPEIMPKDSAYEALSNNYSYRFKNKPGHFHNGGIWPVANGFLVTALNFCGKTDIATQLFNAMQSALEIADESRPFTEYFELYSGEPCGTPELCFSASGYLMAATSQTNMAAVNRLLPGYLQKTYKLQQKYSELCAAILAVLPVVGKNVMVISIAGQSGSGKTTLAYALKRELQQLGVKTILLHQDDYFKLPPKQNHMAREKDFGHIGYDEVRLEVLDEHIRQIKLQQHSTITIPRMNWVKDVEEQMVIDIKDAQVVLVEGTYTSLLSQPRFKIFFNADYRETRESRAGRGRDKDNDFIEQVLQKESGLISMHEDLANLVLNNQLEVVTYRE</sequence>
<dbReference type="Proteomes" id="UP000242687">
    <property type="component" value="Unassembled WGS sequence"/>
</dbReference>
<dbReference type="EMBL" id="PGFJ01000001">
    <property type="protein sequence ID" value="PJJ85062.1"/>
    <property type="molecule type" value="Genomic_DNA"/>
</dbReference>
<dbReference type="Pfam" id="PF12899">
    <property type="entry name" value="Glyco_hydro_100"/>
    <property type="match status" value="1"/>
</dbReference>
<organism evidence="8 9">
    <name type="scientific">Mucilaginibacter auburnensis</name>
    <dbReference type="NCBI Taxonomy" id="1457233"/>
    <lineage>
        <taxon>Bacteria</taxon>
        <taxon>Pseudomonadati</taxon>
        <taxon>Bacteroidota</taxon>
        <taxon>Sphingobacteriia</taxon>
        <taxon>Sphingobacteriales</taxon>
        <taxon>Sphingobacteriaceae</taxon>
        <taxon>Mucilaginibacter</taxon>
    </lineage>
</organism>
<dbReference type="InterPro" id="IPR024746">
    <property type="entry name" value="Glyco_hydro_100"/>
</dbReference>
<dbReference type="GO" id="GO:0033926">
    <property type="term" value="F:endo-alpha-N-acetylgalactosaminidase activity"/>
    <property type="evidence" value="ECO:0007669"/>
    <property type="project" value="InterPro"/>
</dbReference>
<evidence type="ECO:0000256" key="3">
    <source>
        <dbReference type="ARBA" id="ARBA00012758"/>
    </source>
</evidence>
<evidence type="ECO:0000313" key="8">
    <source>
        <dbReference type="EMBL" id="PJJ85062.1"/>
    </source>
</evidence>
<keyword evidence="4" id="KW-0378">Hydrolase</keyword>
<evidence type="ECO:0000256" key="1">
    <source>
        <dbReference type="ARBA" id="ARBA00000094"/>
    </source>
</evidence>
<evidence type="ECO:0000256" key="5">
    <source>
        <dbReference type="ARBA" id="ARBA00023277"/>
    </source>
</evidence>
<proteinExistence type="inferred from homology"/>
<dbReference type="GO" id="GO:0005524">
    <property type="term" value="F:ATP binding"/>
    <property type="evidence" value="ECO:0007669"/>
    <property type="project" value="InterPro"/>
</dbReference>
<dbReference type="Gene3D" id="1.50.10.10">
    <property type="match status" value="1"/>
</dbReference>
<dbReference type="Gene3D" id="3.40.50.300">
    <property type="entry name" value="P-loop containing nucleotide triphosphate hydrolases"/>
    <property type="match status" value="1"/>
</dbReference>
<dbReference type="PANTHER" id="PTHR10285">
    <property type="entry name" value="URIDINE KINASE"/>
    <property type="match status" value="1"/>
</dbReference>
<evidence type="ECO:0000256" key="6">
    <source>
        <dbReference type="ARBA" id="ARBA00023295"/>
    </source>
</evidence>
<dbReference type="InterPro" id="IPR006083">
    <property type="entry name" value="PRK/URK"/>
</dbReference>
<accession>A0A2H9VW92</accession>
<keyword evidence="9" id="KW-1185">Reference proteome</keyword>
<comment type="catalytic activity">
    <reaction evidence="1">
        <text>Hydrolysis of terminal non-reducing beta-D-fructofuranoside residues in beta-D-fructofuranosides.</text>
        <dbReference type="EC" id="3.2.1.26"/>
    </reaction>
</comment>
<dbReference type="GO" id="GO:0005975">
    <property type="term" value="P:carbohydrate metabolic process"/>
    <property type="evidence" value="ECO:0007669"/>
    <property type="project" value="InterPro"/>
</dbReference>
<dbReference type="RefSeq" id="WP_100341215.1">
    <property type="nucleotide sequence ID" value="NZ_PGFJ01000001.1"/>
</dbReference>
<evidence type="ECO:0000256" key="4">
    <source>
        <dbReference type="ARBA" id="ARBA00022801"/>
    </source>
</evidence>
<name>A0A2H9VW92_9SPHI</name>
<keyword evidence="5" id="KW-0119">Carbohydrate metabolism</keyword>
<evidence type="ECO:0000256" key="2">
    <source>
        <dbReference type="ARBA" id="ARBA00007671"/>
    </source>
</evidence>
<dbReference type="GO" id="GO:0016301">
    <property type="term" value="F:kinase activity"/>
    <property type="evidence" value="ECO:0007669"/>
    <property type="project" value="UniProtKB-KW"/>
</dbReference>
<gene>
    <name evidence="8" type="ORF">CLV57_2087</name>
</gene>
<comment type="similarity">
    <text evidence="2">Belongs to the glycosyl hydrolase 100 family.</text>
</comment>
<dbReference type="GO" id="GO:0004564">
    <property type="term" value="F:beta-fructofuranosidase activity"/>
    <property type="evidence" value="ECO:0007669"/>
    <property type="project" value="UniProtKB-EC"/>
</dbReference>
<dbReference type="SUPFAM" id="SSF48208">
    <property type="entry name" value="Six-hairpin glycosidases"/>
    <property type="match status" value="1"/>
</dbReference>